<evidence type="ECO:0000313" key="1">
    <source>
        <dbReference type="EMBL" id="GAD59678.1"/>
    </source>
</evidence>
<sequence>MIVTQDLFVYEITGEDENGRVIGRHRSTGIARPRFWDRARYYGLERELAEALDAAE</sequence>
<keyword evidence="1" id="KW-0378">Hydrolase</keyword>
<organism evidence="1 2">
    <name type="scientific">Brevundimonas abyssalis TAR-001</name>
    <dbReference type="NCBI Taxonomy" id="1391729"/>
    <lineage>
        <taxon>Bacteria</taxon>
        <taxon>Pseudomonadati</taxon>
        <taxon>Pseudomonadota</taxon>
        <taxon>Alphaproteobacteria</taxon>
        <taxon>Caulobacterales</taxon>
        <taxon>Caulobacteraceae</taxon>
        <taxon>Brevundimonas</taxon>
    </lineage>
</organism>
<accession>A0A8E0TRG8</accession>
<gene>
    <name evidence="1" type="ORF">MBEBAB_1928</name>
</gene>
<name>A0A8E0TRG8_9CAUL</name>
<reference evidence="2" key="1">
    <citation type="journal article" date="2013" name="Genome Announc.">
        <title>Draft Genome Sequence of the Dimorphic Prosthecate Bacterium Brevundimonas abyssalis TAR-001T.</title>
        <authorList>
            <person name="Tsubouchi T."/>
            <person name="Nishi S."/>
            <person name="Usui K."/>
            <person name="Shimane Y."/>
            <person name="Takaki Y."/>
            <person name="Maruyama T."/>
            <person name="Hatada Y."/>
        </authorList>
    </citation>
    <scope>NUCLEOTIDE SEQUENCE [LARGE SCALE GENOMIC DNA]</scope>
    <source>
        <strain evidence="2">TAR-001</strain>
    </source>
</reference>
<dbReference type="AlphaFoldDB" id="A0A8E0TRG8"/>
<keyword evidence="2" id="KW-1185">Reference proteome</keyword>
<comment type="caution">
    <text evidence="1">The sequence shown here is derived from an EMBL/GenBank/DDBJ whole genome shotgun (WGS) entry which is preliminary data.</text>
</comment>
<evidence type="ECO:0000313" key="2">
    <source>
        <dbReference type="Proteomes" id="UP000016569"/>
    </source>
</evidence>
<proteinExistence type="predicted"/>
<dbReference type="Proteomes" id="UP000016569">
    <property type="component" value="Unassembled WGS sequence"/>
</dbReference>
<dbReference type="EMBL" id="BATC01000035">
    <property type="protein sequence ID" value="GAD59678.1"/>
    <property type="molecule type" value="Genomic_DNA"/>
</dbReference>
<protein>
    <submittedName>
        <fullName evidence="1">Type II/IV secretion system ATP hydrolase TadA/VirB11/CpaF, TadA subfamily</fullName>
    </submittedName>
</protein>
<dbReference type="GO" id="GO:0016787">
    <property type="term" value="F:hydrolase activity"/>
    <property type="evidence" value="ECO:0007669"/>
    <property type="project" value="UniProtKB-KW"/>
</dbReference>